<dbReference type="CDD" id="cd00118">
    <property type="entry name" value="LysM"/>
    <property type="match status" value="1"/>
</dbReference>
<dbReference type="Gene3D" id="2.60.120.1440">
    <property type="match status" value="1"/>
</dbReference>
<reference evidence="3 4" key="1">
    <citation type="submission" date="2020-08" db="EMBL/GenBank/DDBJ databases">
        <title>Genome sequence of Acidovorax monticola KACC 19171T.</title>
        <authorList>
            <person name="Hyun D.-W."/>
            <person name="Bae J.-W."/>
        </authorList>
    </citation>
    <scope>NUCLEOTIDE SEQUENCE [LARGE SCALE GENOMIC DNA]</scope>
    <source>
        <strain evidence="3 4">KACC 19171</strain>
    </source>
</reference>
<dbReference type="PROSITE" id="PS51782">
    <property type="entry name" value="LYSM"/>
    <property type="match status" value="1"/>
</dbReference>
<evidence type="ECO:0000313" key="3">
    <source>
        <dbReference type="EMBL" id="QNP61339.1"/>
    </source>
</evidence>
<dbReference type="Gene3D" id="3.10.350.10">
    <property type="entry name" value="LysM domain"/>
    <property type="match status" value="1"/>
</dbReference>
<dbReference type="Pfam" id="PF01476">
    <property type="entry name" value="LysM"/>
    <property type="match status" value="1"/>
</dbReference>
<accession>A0A7H0HLC3</accession>
<dbReference type="Pfam" id="PF04773">
    <property type="entry name" value="FecR"/>
    <property type="match status" value="1"/>
</dbReference>
<dbReference type="InterPro" id="IPR013783">
    <property type="entry name" value="Ig-like_fold"/>
</dbReference>
<dbReference type="AlphaFoldDB" id="A0A7H0HLC3"/>
<proteinExistence type="predicted"/>
<keyword evidence="4" id="KW-1185">Reference proteome</keyword>
<gene>
    <name evidence="3" type="ORF">H9L24_10655</name>
</gene>
<dbReference type="InterPro" id="IPR006860">
    <property type="entry name" value="FecR"/>
</dbReference>
<feature type="region of interest" description="Disordered" evidence="1">
    <location>
        <begin position="506"/>
        <end position="534"/>
    </location>
</feature>
<dbReference type="EMBL" id="CP060790">
    <property type="protein sequence ID" value="QNP61339.1"/>
    <property type="molecule type" value="Genomic_DNA"/>
</dbReference>
<feature type="compositionally biased region" description="Polar residues" evidence="1">
    <location>
        <begin position="517"/>
        <end position="534"/>
    </location>
</feature>
<dbReference type="PIRSF" id="PIRSF029644">
    <property type="entry name" value="UCP029644"/>
    <property type="match status" value="1"/>
</dbReference>
<dbReference type="KEGG" id="amon:H9L24_10655"/>
<organism evidence="3 4">
    <name type="scientific">Paenacidovorax monticola</name>
    <dbReference type="NCBI Taxonomy" id="1926868"/>
    <lineage>
        <taxon>Bacteria</taxon>
        <taxon>Pseudomonadati</taxon>
        <taxon>Pseudomonadota</taxon>
        <taxon>Betaproteobacteria</taxon>
        <taxon>Burkholderiales</taxon>
        <taxon>Comamonadaceae</taxon>
        <taxon>Paenacidovorax</taxon>
    </lineage>
</organism>
<evidence type="ECO:0000313" key="4">
    <source>
        <dbReference type="Proteomes" id="UP000516057"/>
    </source>
</evidence>
<evidence type="ECO:0000259" key="2">
    <source>
        <dbReference type="PROSITE" id="PS51782"/>
    </source>
</evidence>
<sequence length="534" mass="56530">MAAPAKAAPAAPEESIPHTVIPGDTLERLAVLYLGESRQWPLLQTYNHVSDPRRLRPGTVLHVPTRLLQPASGTVEFVQGNVTLSGSTPVQAGQQLEEGSRLQSGPDGFVSVRLADGSVVRVQAQSDVQLRQMRRRGRAGSLQSVLEMHSGSLETSVPSQQESLRRFEIRTPTTSTSVRGTRFDVNVTPDGRTTTAVVEGSVAVQPRGTATGALLAPGQGVAVSAAGELGQPRALLPAPDLSALPAALHDAALLTLPLPALQGATAYQVRIARDAQLTQVVRQGRFEGPQAVWPVLEDGTYHVAVRGLDDAGIPGQTAQRTLVVKTQPIPPLAQAPAPSATLARGQGELRCTEVPGVRAYHLQVARQPDFIDVALAAAHQTSCQLALADLPPGSYHWRAASVRQLADGTLDQGPFSPPQPFTVADRPEALQTLQAQDRGPHVALHWAAQPGQTFRLVLARDVGFEQTVEDTRLDQPTWSSHGLPAGTYYVRIQVLAASGLQSDFSPPRKITVGGSVQDGSGQPLQSLTGTVGSP</sequence>
<dbReference type="PANTHER" id="PTHR38731">
    <property type="entry name" value="LIPL45-RELATED LIPOPROTEIN-RELATED"/>
    <property type="match status" value="1"/>
</dbReference>
<protein>
    <submittedName>
        <fullName evidence="3">FecR domain-containing protein</fullName>
    </submittedName>
</protein>
<dbReference type="PANTHER" id="PTHR38731:SF3">
    <property type="entry name" value="BLL6125 PROTEIN"/>
    <property type="match status" value="1"/>
</dbReference>
<feature type="domain" description="LysM" evidence="2">
    <location>
        <begin position="16"/>
        <end position="63"/>
    </location>
</feature>
<dbReference type="Gene3D" id="2.60.40.10">
    <property type="entry name" value="Immunoglobulins"/>
    <property type="match status" value="2"/>
</dbReference>
<name>A0A7H0HLC3_9BURK</name>
<dbReference type="InterPro" id="IPR036779">
    <property type="entry name" value="LysM_dom_sf"/>
</dbReference>
<dbReference type="InterPro" id="IPR018392">
    <property type="entry name" value="LysM"/>
</dbReference>
<dbReference type="InterPro" id="IPR016930">
    <property type="entry name" value="UCP029644"/>
</dbReference>
<dbReference type="Proteomes" id="UP000516057">
    <property type="component" value="Chromosome"/>
</dbReference>
<evidence type="ECO:0000256" key="1">
    <source>
        <dbReference type="SAM" id="MobiDB-lite"/>
    </source>
</evidence>